<organism evidence="2 3">
    <name type="scientific">Emergomyces pasteurianus Ep9510</name>
    <dbReference type="NCBI Taxonomy" id="1447872"/>
    <lineage>
        <taxon>Eukaryota</taxon>
        <taxon>Fungi</taxon>
        <taxon>Dikarya</taxon>
        <taxon>Ascomycota</taxon>
        <taxon>Pezizomycotina</taxon>
        <taxon>Eurotiomycetes</taxon>
        <taxon>Eurotiomycetidae</taxon>
        <taxon>Onygenales</taxon>
        <taxon>Ajellomycetaceae</taxon>
        <taxon>Emergomyces</taxon>
    </lineage>
</organism>
<dbReference type="AlphaFoldDB" id="A0A1J9P6X0"/>
<name>A0A1J9P6X0_9EURO</name>
<feature type="compositionally biased region" description="Gly residues" evidence="1">
    <location>
        <begin position="87"/>
        <end position="103"/>
    </location>
</feature>
<feature type="region of interest" description="Disordered" evidence="1">
    <location>
        <begin position="42"/>
        <end position="103"/>
    </location>
</feature>
<keyword evidence="3" id="KW-1185">Reference proteome</keyword>
<dbReference type="Proteomes" id="UP000182235">
    <property type="component" value="Unassembled WGS sequence"/>
</dbReference>
<comment type="caution">
    <text evidence="2">The sequence shown here is derived from an EMBL/GenBank/DDBJ whole genome shotgun (WGS) entry which is preliminary data.</text>
</comment>
<dbReference type="VEuPathDB" id="FungiDB:AJ78_06992"/>
<accession>A0A1J9P6X0</accession>
<feature type="non-terminal residue" evidence="2">
    <location>
        <position position="103"/>
    </location>
</feature>
<sequence>MTTNIKKTTIRPESRLLGNGLLNHPKQSVPHLLDLPCLQQARSAANGGSGRSGRWRQCHSWSPAAESSLDTDDDDIVDVNGDVNSHGHGGQHGSKAGGVDGYS</sequence>
<evidence type="ECO:0000313" key="3">
    <source>
        <dbReference type="Proteomes" id="UP000182235"/>
    </source>
</evidence>
<evidence type="ECO:0000313" key="2">
    <source>
        <dbReference type="EMBL" id="OJD12401.1"/>
    </source>
</evidence>
<dbReference type="EMBL" id="LGRN01000409">
    <property type="protein sequence ID" value="OJD12401.1"/>
    <property type="molecule type" value="Genomic_DNA"/>
</dbReference>
<proteinExistence type="predicted"/>
<reference evidence="2 3" key="1">
    <citation type="submission" date="2015-07" db="EMBL/GenBank/DDBJ databases">
        <title>Emmonsia species relationships and genome sequence.</title>
        <authorList>
            <consortium name="The Broad Institute Genomics Platform"/>
            <person name="Cuomo C.A."/>
            <person name="Munoz J.F."/>
            <person name="Imamovic A."/>
            <person name="Priest M.E."/>
            <person name="Young S."/>
            <person name="Clay O.K."/>
            <person name="McEwen J.G."/>
        </authorList>
    </citation>
    <scope>NUCLEOTIDE SEQUENCE [LARGE SCALE GENOMIC DNA]</scope>
    <source>
        <strain evidence="2 3">UAMH 9510</strain>
    </source>
</reference>
<gene>
    <name evidence="2" type="ORF">AJ78_06992</name>
</gene>
<evidence type="ECO:0000256" key="1">
    <source>
        <dbReference type="SAM" id="MobiDB-lite"/>
    </source>
</evidence>
<protein>
    <submittedName>
        <fullName evidence="2">Uncharacterized protein</fullName>
    </submittedName>
</protein>